<dbReference type="Proteomes" id="UP000523447">
    <property type="component" value="Unassembled WGS sequence"/>
</dbReference>
<organism evidence="9 10">
    <name type="scientific">Nocardia veterana</name>
    <dbReference type="NCBI Taxonomy" id="132249"/>
    <lineage>
        <taxon>Bacteria</taxon>
        <taxon>Bacillati</taxon>
        <taxon>Actinomycetota</taxon>
        <taxon>Actinomycetes</taxon>
        <taxon>Mycobacteriales</taxon>
        <taxon>Nocardiaceae</taxon>
        <taxon>Nocardia</taxon>
    </lineage>
</organism>
<dbReference type="PANTHER" id="PTHR35794:SF2">
    <property type="entry name" value="CELL DIVISION PROTEIN DIVIVA"/>
    <property type="match status" value="1"/>
</dbReference>
<evidence type="ECO:0000256" key="8">
    <source>
        <dbReference type="ARBA" id="ARBA00031737"/>
    </source>
</evidence>
<evidence type="ECO:0000313" key="10">
    <source>
        <dbReference type="Proteomes" id="UP000523447"/>
    </source>
</evidence>
<dbReference type="NCBIfam" id="TIGR03544">
    <property type="entry name" value="DivI1A_domain"/>
    <property type="match status" value="3"/>
</dbReference>
<name>A0A7X6M377_9NOCA</name>
<dbReference type="AlphaFoldDB" id="A0A7X6M377"/>
<comment type="subcellular location">
    <subcellularLocation>
        <location evidence="1">Cytoplasm</location>
    </subcellularLocation>
</comment>
<keyword evidence="10" id="KW-1185">Reference proteome</keyword>
<keyword evidence="6" id="KW-0175">Coiled coil</keyword>
<evidence type="ECO:0000256" key="7">
    <source>
        <dbReference type="ARBA" id="ARBA00023306"/>
    </source>
</evidence>
<sequence length="177" mass="18881">MTPEYVRGIRFGRAPIGHRGYDPTEVDAFCATVADALAGRIPLTAADIRDREFSLAAPGRRDYDRTEVDAFLDRVCVDLERGRVGPLRTATAAPLTADDVRRLRFSAPPAGRAGYVADEVDTFRDRMATLLAGLAGPGPVPLRPEFTTATPGIRAYHVDEVDAFVAAVAASAAANPA</sequence>
<reference evidence="9 10" key="1">
    <citation type="submission" date="2020-04" db="EMBL/GenBank/DDBJ databases">
        <title>MicrobeNet Type strains.</title>
        <authorList>
            <person name="Nicholson A.C."/>
        </authorList>
    </citation>
    <scope>NUCLEOTIDE SEQUENCE [LARGE SCALE GENOMIC DNA]</scope>
    <source>
        <strain evidence="9 10">DSM 44445</strain>
    </source>
</reference>
<proteinExistence type="inferred from homology"/>
<dbReference type="InterPro" id="IPR019933">
    <property type="entry name" value="DivIVA_domain"/>
</dbReference>
<dbReference type="GO" id="GO:0005737">
    <property type="term" value="C:cytoplasm"/>
    <property type="evidence" value="ECO:0007669"/>
    <property type="project" value="UniProtKB-SubCell"/>
</dbReference>
<evidence type="ECO:0000256" key="5">
    <source>
        <dbReference type="ARBA" id="ARBA00022618"/>
    </source>
</evidence>
<dbReference type="EMBL" id="JAAXPE010000049">
    <property type="protein sequence ID" value="NKY89529.1"/>
    <property type="molecule type" value="Genomic_DNA"/>
</dbReference>
<comment type="similarity">
    <text evidence="2">Belongs to the DivIVA family.</text>
</comment>
<dbReference type="InterPro" id="IPR007793">
    <property type="entry name" value="DivIVA_fam"/>
</dbReference>
<dbReference type="Gene3D" id="6.10.250.660">
    <property type="match status" value="3"/>
</dbReference>
<accession>A0A7X6M377</accession>
<dbReference type="PANTHER" id="PTHR35794">
    <property type="entry name" value="CELL DIVISION PROTEIN DIVIVA"/>
    <property type="match status" value="1"/>
</dbReference>
<evidence type="ECO:0000313" key="9">
    <source>
        <dbReference type="EMBL" id="NKY89529.1"/>
    </source>
</evidence>
<keyword evidence="4" id="KW-0963">Cytoplasm</keyword>
<evidence type="ECO:0000256" key="4">
    <source>
        <dbReference type="ARBA" id="ARBA00022490"/>
    </source>
</evidence>
<dbReference type="RefSeq" id="WP_051031619.1">
    <property type="nucleotide sequence ID" value="NZ_CAWPHS010000044.1"/>
</dbReference>
<evidence type="ECO:0000256" key="1">
    <source>
        <dbReference type="ARBA" id="ARBA00004496"/>
    </source>
</evidence>
<comment type="caution">
    <text evidence="9">The sequence shown here is derived from an EMBL/GenBank/DDBJ whole genome shotgun (WGS) entry which is preliminary data.</text>
</comment>
<evidence type="ECO:0000256" key="2">
    <source>
        <dbReference type="ARBA" id="ARBA00009008"/>
    </source>
</evidence>
<dbReference type="GO" id="GO:0051301">
    <property type="term" value="P:cell division"/>
    <property type="evidence" value="ECO:0007669"/>
    <property type="project" value="UniProtKB-KW"/>
</dbReference>
<keyword evidence="7" id="KW-0131">Cell cycle</keyword>
<evidence type="ECO:0000256" key="3">
    <source>
        <dbReference type="ARBA" id="ARBA00018787"/>
    </source>
</evidence>
<evidence type="ECO:0000256" key="6">
    <source>
        <dbReference type="ARBA" id="ARBA00023054"/>
    </source>
</evidence>
<protein>
    <recommendedName>
        <fullName evidence="3">Cell wall synthesis protein Wag31</fullName>
    </recommendedName>
    <alternativeName>
        <fullName evidence="8">Antigen 84</fullName>
    </alternativeName>
</protein>
<gene>
    <name evidence="9" type="ORF">HGA07_28525</name>
</gene>
<keyword evidence="5" id="KW-0132">Cell division</keyword>